<keyword evidence="3" id="KW-1185">Reference proteome</keyword>
<evidence type="ECO:0000256" key="1">
    <source>
        <dbReference type="SAM" id="Phobius"/>
    </source>
</evidence>
<dbReference type="EMBL" id="CP037452">
    <property type="protein sequence ID" value="QDV50651.1"/>
    <property type="molecule type" value="Genomic_DNA"/>
</dbReference>
<organism evidence="2 3">
    <name type="scientific">Gimesia fumaroli</name>
    <dbReference type="NCBI Taxonomy" id="2527976"/>
    <lineage>
        <taxon>Bacteria</taxon>
        <taxon>Pseudomonadati</taxon>
        <taxon>Planctomycetota</taxon>
        <taxon>Planctomycetia</taxon>
        <taxon>Planctomycetales</taxon>
        <taxon>Planctomycetaceae</taxon>
        <taxon>Gimesia</taxon>
    </lineage>
</organism>
<evidence type="ECO:0000313" key="3">
    <source>
        <dbReference type="Proteomes" id="UP000318313"/>
    </source>
</evidence>
<dbReference type="AlphaFoldDB" id="A0A518IC26"/>
<keyword evidence="1" id="KW-1133">Transmembrane helix</keyword>
<sequence>MNIVPPQVLENRPNLKRKRMIYFVLTTLLLVFFFFSWKLTARSAYESAAYTVVESAGPFEIREYPDLMLVITDSKAQPANKDKRFMKLFRYIQGANQQEQKVSMTTPVFMDPETENASGKMAFVIPKKTAAEGIPVPTGDNVRIQKRQGGRFAVYRFNGRLNKETTIKAEQKLRSWIKEKGLTQTDNMEAAGYDPPWTPGPLRRNEILIRLEQPADLNSEQQESR</sequence>
<dbReference type="InterPro" id="IPR006917">
    <property type="entry name" value="SOUL_heme-bd"/>
</dbReference>
<dbReference type="FunFam" id="3.20.80.10:FF:000008">
    <property type="entry name" value="SOUL heme-binding protein"/>
    <property type="match status" value="1"/>
</dbReference>
<dbReference type="Proteomes" id="UP000318313">
    <property type="component" value="Chromosome"/>
</dbReference>
<name>A0A518IC26_9PLAN</name>
<accession>A0A518IC26</accession>
<dbReference type="InterPro" id="IPR011256">
    <property type="entry name" value="Reg_factor_effector_dom_sf"/>
</dbReference>
<evidence type="ECO:0000313" key="2">
    <source>
        <dbReference type="EMBL" id="QDV50651.1"/>
    </source>
</evidence>
<dbReference type="Gene3D" id="3.20.80.10">
    <property type="entry name" value="Regulatory factor, effector binding domain"/>
    <property type="match status" value="1"/>
</dbReference>
<keyword evidence="1" id="KW-0472">Membrane</keyword>
<gene>
    <name evidence="2" type="ORF">Enr17x_26930</name>
</gene>
<dbReference type="PANTHER" id="PTHR11220">
    <property type="entry name" value="HEME-BINDING PROTEIN-RELATED"/>
    <property type="match status" value="1"/>
</dbReference>
<dbReference type="KEGG" id="gfm:Enr17x_26930"/>
<reference evidence="2 3" key="1">
    <citation type="submission" date="2019-03" db="EMBL/GenBank/DDBJ databases">
        <title>Deep-cultivation of Planctomycetes and their phenomic and genomic characterization uncovers novel biology.</title>
        <authorList>
            <person name="Wiegand S."/>
            <person name="Jogler M."/>
            <person name="Boedeker C."/>
            <person name="Pinto D."/>
            <person name="Vollmers J."/>
            <person name="Rivas-Marin E."/>
            <person name="Kohn T."/>
            <person name="Peeters S.H."/>
            <person name="Heuer A."/>
            <person name="Rast P."/>
            <person name="Oberbeckmann S."/>
            <person name="Bunk B."/>
            <person name="Jeske O."/>
            <person name="Meyerdierks A."/>
            <person name="Storesund J.E."/>
            <person name="Kallscheuer N."/>
            <person name="Luecker S."/>
            <person name="Lage O.M."/>
            <person name="Pohl T."/>
            <person name="Merkel B.J."/>
            <person name="Hornburger P."/>
            <person name="Mueller R.-W."/>
            <person name="Bruemmer F."/>
            <person name="Labrenz M."/>
            <person name="Spormann A.M."/>
            <person name="Op den Camp H."/>
            <person name="Overmann J."/>
            <person name="Amann R."/>
            <person name="Jetten M.S.M."/>
            <person name="Mascher T."/>
            <person name="Medema M.H."/>
            <person name="Devos D.P."/>
            <person name="Kaster A.-K."/>
            <person name="Ovreas L."/>
            <person name="Rohde M."/>
            <person name="Galperin M.Y."/>
            <person name="Jogler C."/>
        </authorList>
    </citation>
    <scope>NUCLEOTIDE SEQUENCE [LARGE SCALE GENOMIC DNA]</scope>
    <source>
        <strain evidence="2 3">Enr17</strain>
    </source>
</reference>
<protein>
    <submittedName>
        <fullName evidence="2">SOUL heme-binding protein</fullName>
    </submittedName>
</protein>
<dbReference type="Pfam" id="PF04832">
    <property type="entry name" value="SOUL"/>
    <property type="match status" value="1"/>
</dbReference>
<proteinExistence type="predicted"/>
<keyword evidence="1" id="KW-0812">Transmembrane</keyword>
<dbReference type="PANTHER" id="PTHR11220:SF1">
    <property type="entry name" value="HEME-BINDING PROTEIN 2"/>
    <property type="match status" value="1"/>
</dbReference>
<dbReference type="SUPFAM" id="SSF55136">
    <property type="entry name" value="Probable bacterial effector-binding domain"/>
    <property type="match status" value="1"/>
</dbReference>
<feature type="transmembrane region" description="Helical" evidence="1">
    <location>
        <begin position="20"/>
        <end position="37"/>
    </location>
</feature>